<evidence type="ECO:0000313" key="8">
    <source>
        <dbReference type="Proteomes" id="UP000214720"/>
    </source>
</evidence>
<dbReference type="InterPro" id="IPR014777">
    <property type="entry name" value="4pyrrole_Mease_sub1"/>
</dbReference>
<evidence type="ECO:0000313" key="7">
    <source>
        <dbReference type="EMBL" id="OXC80105.1"/>
    </source>
</evidence>
<dbReference type="InterPro" id="IPR000878">
    <property type="entry name" value="4pyrrol_Mease"/>
</dbReference>
<keyword evidence="4" id="KW-0808">Transferase</keyword>
<evidence type="ECO:0000256" key="1">
    <source>
        <dbReference type="ARBA" id="ARBA00004953"/>
    </source>
</evidence>
<dbReference type="SUPFAM" id="SSF53790">
    <property type="entry name" value="Tetrapyrrole methylase"/>
    <property type="match status" value="1"/>
</dbReference>
<reference evidence="8" key="1">
    <citation type="submission" date="2017-01" db="EMBL/GenBank/DDBJ databases">
        <title>Genome Analysis of Deinococcus marmoris KOPRI26562.</title>
        <authorList>
            <person name="Kim J.H."/>
            <person name="Oh H.-M."/>
        </authorList>
    </citation>
    <scope>NUCLEOTIDE SEQUENCE [LARGE SCALE GENOMIC DNA]</scope>
    <source>
        <strain evidence="8">PAMC 26633</strain>
    </source>
</reference>
<dbReference type="Pfam" id="PF00590">
    <property type="entry name" value="TP_methylase"/>
    <property type="match status" value="1"/>
</dbReference>
<dbReference type="PANTHER" id="PTHR43467:SF1">
    <property type="entry name" value="PRECORRIN-6A SYNTHASE [DEACETYLATING]"/>
    <property type="match status" value="1"/>
</dbReference>
<dbReference type="GO" id="GO:0009236">
    <property type="term" value="P:cobalamin biosynthetic process"/>
    <property type="evidence" value="ECO:0007669"/>
    <property type="project" value="UniProtKB-KW"/>
</dbReference>
<keyword evidence="2" id="KW-0169">Cobalamin biosynthesis</keyword>
<evidence type="ECO:0000256" key="3">
    <source>
        <dbReference type="ARBA" id="ARBA00022603"/>
    </source>
</evidence>
<dbReference type="Proteomes" id="UP000214720">
    <property type="component" value="Unassembled WGS sequence"/>
</dbReference>
<dbReference type="Gene3D" id="3.30.950.10">
    <property type="entry name" value="Methyltransferase, Cobalt-precorrin-4 Transmethylase, Domain 2"/>
    <property type="match status" value="1"/>
</dbReference>
<dbReference type="Gene3D" id="3.40.1010.10">
    <property type="entry name" value="Cobalt-precorrin-4 Transmethylase, Domain 1"/>
    <property type="match status" value="1"/>
</dbReference>
<protein>
    <submittedName>
        <fullName evidence="7">Precorrin-6A synthase</fullName>
    </submittedName>
</protein>
<dbReference type="InterPro" id="IPR014776">
    <property type="entry name" value="4pyrrole_Mease_sub2"/>
</dbReference>
<dbReference type="GO" id="GO:0043819">
    <property type="term" value="F:precorrin-6A synthase (deacetylating) activity"/>
    <property type="evidence" value="ECO:0007669"/>
    <property type="project" value="InterPro"/>
</dbReference>
<accession>A0A226X9E8</accession>
<comment type="pathway">
    <text evidence="1">Cofactor biosynthesis; adenosylcobalamin biosynthesis.</text>
</comment>
<sequence length="257" mass="28906">MKRILIIGIGAGNPDYVTIQAVNALNEVDVFFVMDKGIAKEKLIALRKDICRRFIKGNDYRFAEATSPERVRDVANYQASVENLNDDKQVVFERLISEEMSDGECGAFLTWGDPTLYDSTIRIIDSLVKKGCHDLQYEVIPGISSIQALAAQHKIPLNRIGESIEITTGRRIAEGFPNNVDSVVVMLDAEGAYKRFADQDIDIYWGAYIGTPDEILVSGKLKDVVGDIERIRAEARKANGWIMDSYLMRRNTPREEK</sequence>
<evidence type="ECO:0000256" key="5">
    <source>
        <dbReference type="ARBA" id="ARBA00022691"/>
    </source>
</evidence>
<dbReference type="CDD" id="cd11643">
    <property type="entry name" value="Precorrin-6A-synthase"/>
    <property type="match status" value="1"/>
</dbReference>
<dbReference type="NCBIfam" id="TIGR02434">
    <property type="entry name" value="CobF"/>
    <property type="match status" value="1"/>
</dbReference>
<evidence type="ECO:0000256" key="2">
    <source>
        <dbReference type="ARBA" id="ARBA00022573"/>
    </source>
</evidence>
<keyword evidence="3" id="KW-0489">Methyltransferase</keyword>
<proteinExistence type="predicted"/>
<dbReference type="OrthoDB" id="9787471at2"/>
<evidence type="ECO:0000259" key="6">
    <source>
        <dbReference type="Pfam" id="PF00590"/>
    </source>
</evidence>
<evidence type="ECO:0000256" key="4">
    <source>
        <dbReference type="ARBA" id="ARBA00022679"/>
    </source>
</evidence>
<dbReference type="InterPro" id="IPR035996">
    <property type="entry name" value="4pyrrol_Methylase_sf"/>
</dbReference>
<dbReference type="PANTHER" id="PTHR43467">
    <property type="entry name" value="COBALT-PRECORRIN-2 C(20)-METHYLTRANSFERASE"/>
    <property type="match status" value="1"/>
</dbReference>
<dbReference type="AlphaFoldDB" id="A0A226X9E8"/>
<dbReference type="eggNOG" id="COG2243">
    <property type="taxonomic scope" value="Bacteria"/>
</dbReference>
<comment type="caution">
    <text evidence="7">The sequence shown here is derived from an EMBL/GenBank/DDBJ whole genome shotgun (WGS) entry which is preliminary data.</text>
</comment>
<gene>
    <name evidence="7" type="ORF">BSU04_03585</name>
</gene>
<keyword evidence="5" id="KW-0949">S-adenosyl-L-methionine</keyword>
<dbReference type="InterPro" id="IPR012797">
    <property type="entry name" value="CobF"/>
</dbReference>
<organism evidence="7 8">
    <name type="scientific">Caballeronia sordidicola</name>
    <name type="common">Burkholderia sordidicola</name>
    <dbReference type="NCBI Taxonomy" id="196367"/>
    <lineage>
        <taxon>Bacteria</taxon>
        <taxon>Pseudomonadati</taxon>
        <taxon>Pseudomonadota</taxon>
        <taxon>Betaproteobacteria</taxon>
        <taxon>Burkholderiales</taxon>
        <taxon>Burkholderiaceae</taxon>
        <taxon>Caballeronia</taxon>
    </lineage>
</organism>
<name>A0A226X9E8_CABSO</name>
<dbReference type="EMBL" id="MTHB01000024">
    <property type="protein sequence ID" value="OXC80105.1"/>
    <property type="molecule type" value="Genomic_DNA"/>
</dbReference>
<feature type="domain" description="Tetrapyrrole methylase" evidence="6">
    <location>
        <begin position="4"/>
        <end position="224"/>
    </location>
</feature>
<dbReference type="RefSeq" id="WP_089159275.1">
    <property type="nucleotide sequence ID" value="NZ_MTHB01000024.1"/>
</dbReference>
<dbReference type="GO" id="GO:0032259">
    <property type="term" value="P:methylation"/>
    <property type="evidence" value="ECO:0007669"/>
    <property type="project" value="UniProtKB-KW"/>
</dbReference>
<dbReference type="PIRSF" id="PIRSF036525">
    <property type="entry name" value="CobF"/>
    <property type="match status" value="1"/>
</dbReference>